<dbReference type="GeneID" id="18822378"/>
<dbReference type="InterPro" id="IPR015943">
    <property type="entry name" value="WD40/YVTN_repeat-like_dom_sf"/>
</dbReference>
<evidence type="ECO:0000256" key="1">
    <source>
        <dbReference type="SAM" id="SignalP"/>
    </source>
</evidence>
<dbReference type="eggNOG" id="ENOG502S2T1">
    <property type="taxonomic scope" value="Eukaryota"/>
</dbReference>
<organism evidence="2 3">
    <name type="scientific">Agaricus bisporus var. burnettii (strain JB137-S8 / ATCC MYA-4627 / FGSC 10392)</name>
    <name type="common">White button mushroom</name>
    <dbReference type="NCBI Taxonomy" id="597362"/>
    <lineage>
        <taxon>Eukaryota</taxon>
        <taxon>Fungi</taxon>
        <taxon>Dikarya</taxon>
        <taxon>Basidiomycota</taxon>
        <taxon>Agaricomycotina</taxon>
        <taxon>Agaricomycetes</taxon>
        <taxon>Agaricomycetidae</taxon>
        <taxon>Agaricales</taxon>
        <taxon>Agaricineae</taxon>
        <taxon>Agaricaceae</taxon>
        <taxon>Agaricus</taxon>
    </lineage>
</organism>
<keyword evidence="1" id="KW-0732">Signal</keyword>
<dbReference type="STRING" id="597362.K5X6F6"/>
<accession>K5X6F6</accession>
<reference evidence="3" key="1">
    <citation type="journal article" date="2012" name="Proc. Natl. Acad. Sci. U.S.A.">
        <title>Genome sequence of the button mushroom Agaricus bisporus reveals mechanisms governing adaptation to a humic-rich ecological niche.</title>
        <authorList>
            <person name="Morin E."/>
            <person name="Kohler A."/>
            <person name="Baker A.R."/>
            <person name="Foulongne-Oriol M."/>
            <person name="Lombard V."/>
            <person name="Nagy L.G."/>
            <person name="Ohm R.A."/>
            <person name="Patyshakuliyeva A."/>
            <person name="Brun A."/>
            <person name="Aerts A.L."/>
            <person name="Bailey A.M."/>
            <person name="Billette C."/>
            <person name="Coutinho P.M."/>
            <person name="Deakin G."/>
            <person name="Doddapaneni H."/>
            <person name="Floudas D."/>
            <person name="Grimwood J."/>
            <person name="Hilden K."/>
            <person name="Kuees U."/>
            <person name="LaButti K.M."/>
            <person name="Lapidus A."/>
            <person name="Lindquist E.A."/>
            <person name="Lucas S.M."/>
            <person name="Murat C."/>
            <person name="Riley R.W."/>
            <person name="Salamov A.A."/>
            <person name="Schmutz J."/>
            <person name="Subramanian V."/>
            <person name="Woesten H.A.B."/>
            <person name="Xu J."/>
            <person name="Eastwood D.C."/>
            <person name="Foster G.D."/>
            <person name="Sonnenberg A.S."/>
            <person name="Cullen D."/>
            <person name="de Vries R.P."/>
            <person name="Lundell T."/>
            <person name="Hibbett D.S."/>
            <person name="Henrissat B."/>
            <person name="Burton K.S."/>
            <person name="Kerrigan R.W."/>
            <person name="Challen M.P."/>
            <person name="Grigoriev I.V."/>
            <person name="Martin F."/>
        </authorList>
    </citation>
    <scope>NUCLEOTIDE SEQUENCE [LARGE SCALE GENOMIC DNA]</scope>
    <source>
        <strain evidence="3">JB137-S8 / ATCC MYA-4627 / FGSC 10392</strain>
    </source>
</reference>
<dbReference type="OrthoDB" id="10006285at2759"/>
<dbReference type="RefSeq" id="XP_007330580.1">
    <property type="nucleotide sequence ID" value="XM_007330518.1"/>
</dbReference>
<feature type="signal peptide" evidence="1">
    <location>
        <begin position="1"/>
        <end position="18"/>
    </location>
</feature>
<dbReference type="Gene3D" id="2.130.10.10">
    <property type="entry name" value="YVTN repeat-like/Quinoprotein amine dehydrogenase"/>
    <property type="match status" value="1"/>
</dbReference>
<dbReference type="Proteomes" id="UP000008493">
    <property type="component" value="Unassembled WGS sequence"/>
</dbReference>
<dbReference type="KEGG" id="abp:AGABI1DRAFT107256"/>
<sequence>MQLSLASVILSVLLACQANPAPRCKAPGHTTSDKYFGDASGDIVGAAYFLTDEPTGNFIVGSDIGSDGLLTLRRAVHAGGVGAHGLHDLGPDPLFSQGCIDLSAEKHVLVTVNPGSNTVAAFKIDPTDPTNLKMLGKPVDSHGDFPASVALNKAADRACIINSGTHDGVSCYSIDAKKGLYEIPNTVRPVGLNQTTPPTGTSGTLSNIIFSEDETKLYVAVKGTDPAINVDTHPGFFAVWDIQHDGSLSEKYTRIPVPEGGKQPFAMTPIPNENAILGADGAAGFYVWDLETIDQGVPGPRSSVTPVEGQSSVCWSRYSSCTGNFYVVDGVISNITQVTLDENLKPTKVMNFPQDIFDATIDFEIVPINDQDHMYILAANATAVHVMQLAPDEMTRIQSLDFSVAASTVGLTIDPNNVQGMKVFLK</sequence>
<dbReference type="AlphaFoldDB" id="K5X6F6"/>
<feature type="chain" id="PRO_5003886130" description="Methanethiol oxidase" evidence="1">
    <location>
        <begin position="19"/>
        <end position="426"/>
    </location>
</feature>
<dbReference type="OMA" id="NEGLACW"/>
<gene>
    <name evidence="2" type="ORF">AGABI1DRAFT_107256</name>
</gene>
<evidence type="ECO:0008006" key="4">
    <source>
        <dbReference type="Google" id="ProtNLM"/>
    </source>
</evidence>
<dbReference type="InterPro" id="IPR011044">
    <property type="entry name" value="Quino_amine_DH_bsu"/>
</dbReference>
<dbReference type="SUPFAM" id="SSF50969">
    <property type="entry name" value="YVTN repeat-like/Quinoprotein amine dehydrogenase"/>
    <property type="match status" value="1"/>
</dbReference>
<name>K5X6F6_AGABU</name>
<evidence type="ECO:0000313" key="2">
    <source>
        <dbReference type="EMBL" id="EKM78773.1"/>
    </source>
</evidence>
<keyword evidence="3" id="KW-1185">Reference proteome</keyword>
<protein>
    <recommendedName>
        <fullName evidence="4">Methanethiol oxidase</fullName>
    </recommendedName>
</protein>
<dbReference type="EMBL" id="JH971391">
    <property type="protein sequence ID" value="EKM78773.1"/>
    <property type="molecule type" value="Genomic_DNA"/>
</dbReference>
<dbReference type="HOGENOM" id="CLU_037887_0_0_1"/>
<proteinExistence type="predicted"/>
<dbReference type="InParanoid" id="K5X6F6"/>
<evidence type="ECO:0000313" key="3">
    <source>
        <dbReference type="Proteomes" id="UP000008493"/>
    </source>
</evidence>